<accession>A0A1A8ULJ3</accession>
<keyword evidence="1" id="KW-0812">Transmembrane</keyword>
<reference evidence="2" key="1">
    <citation type="submission" date="2016-05" db="EMBL/GenBank/DDBJ databases">
        <authorList>
            <person name="Lavstsen T."/>
            <person name="Jespersen J.S."/>
        </authorList>
    </citation>
    <scope>NUCLEOTIDE SEQUENCE</scope>
    <source>
        <tissue evidence="2">Brain</tissue>
    </source>
</reference>
<evidence type="ECO:0000313" key="2">
    <source>
        <dbReference type="EMBL" id="SBS48471.1"/>
    </source>
</evidence>
<feature type="non-terminal residue" evidence="2">
    <location>
        <position position="1"/>
    </location>
</feature>
<organism evidence="2">
    <name type="scientific">Nothobranchius furzeri</name>
    <name type="common">Turquoise killifish</name>
    <dbReference type="NCBI Taxonomy" id="105023"/>
    <lineage>
        <taxon>Eukaryota</taxon>
        <taxon>Metazoa</taxon>
        <taxon>Chordata</taxon>
        <taxon>Craniata</taxon>
        <taxon>Vertebrata</taxon>
        <taxon>Euteleostomi</taxon>
        <taxon>Actinopterygii</taxon>
        <taxon>Neopterygii</taxon>
        <taxon>Teleostei</taxon>
        <taxon>Neoteleostei</taxon>
        <taxon>Acanthomorphata</taxon>
        <taxon>Ovalentaria</taxon>
        <taxon>Atherinomorphae</taxon>
        <taxon>Cyprinodontiformes</taxon>
        <taxon>Nothobranchiidae</taxon>
        <taxon>Nothobranchius</taxon>
    </lineage>
</organism>
<gene>
    <name evidence="2" type="primary">CCDC74A</name>
</gene>
<keyword evidence="1" id="KW-1133">Transmembrane helix</keyword>
<name>A0A1A8ULJ3_NOTFU</name>
<dbReference type="EMBL" id="HAEJ01008014">
    <property type="protein sequence ID" value="SBS48471.1"/>
    <property type="molecule type" value="Transcribed_RNA"/>
</dbReference>
<feature type="transmembrane region" description="Helical" evidence="1">
    <location>
        <begin position="12"/>
        <end position="28"/>
    </location>
</feature>
<dbReference type="AlphaFoldDB" id="A0A1A8ULJ3"/>
<protein>
    <submittedName>
        <fullName evidence="2">Coiled-coil domain containing 74A</fullName>
    </submittedName>
</protein>
<sequence length="89" mass="10271">RNIFLEEKFKTQRIYLLSFGIVICNFISDTLKLPNKCLPHMVILFVTYFAFKYVQICIKICTKLAAQGGSSSLCCHLTMVEEFERPSDL</sequence>
<keyword evidence="1" id="KW-0472">Membrane</keyword>
<evidence type="ECO:0000256" key="1">
    <source>
        <dbReference type="SAM" id="Phobius"/>
    </source>
</evidence>
<proteinExistence type="predicted"/>
<feature type="transmembrane region" description="Helical" evidence="1">
    <location>
        <begin position="40"/>
        <end position="58"/>
    </location>
</feature>
<reference evidence="2" key="2">
    <citation type="submission" date="2016-06" db="EMBL/GenBank/DDBJ databases">
        <title>The genome of a short-lived fish provides insights into sex chromosome evolution and the genetic control of aging.</title>
        <authorList>
            <person name="Reichwald K."/>
            <person name="Felder M."/>
            <person name="Petzold A."/>
            <person name="Koch P."/>
            <person name="Groth M."/>
            <person name="Platzer M."/>
        </authorList>
    </citation>
    <scope>NUCLEOTIDE SEQUENCE</scope>
    <source>
        <tissue evidence="2">Brain</tissue>
    </source>
</reference>
<feature type="non-terminal residue" evidence="2">
    <location>
        <position position="89"/>
    </location>
</feature>